<dbReference type="Proteomes" id="UP000016936">
    <property type="component" value="Unassembled WGS sequence"/>
</dbReference>
<sequence length="64" mass="6571">MLLKNGANVNLKGGMYSNALYAASEGGHEQIVRILLNKGADANAQGGECGNALRAASARGLEQI</sequence>
<keyword evidence="3" id="KW-1185">Reference proteome</keyword>
<protein>
    <submittedName>
        <fullName evidence="2">Uncharacterized protein</fullName>
    </submittedName>
</protein>
<organism evidence="2 3">
    <name type="scientific">Cochliobolus heterostrophus (strain C5 / ATCC 48332 / race O)</name>
    <name type="common">Southern corn leaf blight fungus</name>
    <name type="synonym">Bipolaris maydis</name>
    <dbReference type="NCBI Taxonomy" id="701091"/>
    <lineage>
        <taxon>Eukaryota</taxon>
        <taxon>Fungi</taxon>
        <taxon>Dikarya</taxon>
        <taxon>Ascomycota</taxon>
        <taxon>Pezizomycotina</taxon>
        <taxon>Dothideomycetes</taxon>
        <taxon>Pleosporomycetidae</taxon>
        <taxon>Pleosporales</taxon>
        <taxon>Pleosporineae</taxon>
        <taxon>Pleosporaceae</taxon>
        <taxon>Bipolaris</taxon>
    </lineage>
</organism>
<name>M2TJK5_COCH5</name>
<dbReference type="EMBL" id="KB445569">
    <property type="protein sequence ID" value="EMD97625.1"/>
    <property type="molecule type" value="Genomic_DNA"/>
</dbReference>
<reference evidence="3" key="2">
    <citation type="journal article" date="2013" name="PLoS Genet.">
        <title>Comparative genome structure, secondary metabolite, and effector coding capacity across Cochliobolus pathogens.</title>
        <authorList>
            <person name="Condon B.J."/>
            <person name="Leng Y."/>
            <person name="Wu D."/>
            <person name="Bushley K.E."/>
            <person name="Ohm R.A."/>
            <person name="Otillar R."/>
            <person name="Martin J."/>
            <person name="Schackwitz W."/>
            <person name="Grimwood J."/>
            <person name="MohdZainudin N."/>
            <person name="Xue C."/>
            <person name="Wang R."/>
            <person name="Manning V.A."/>
            <person name="Dhillon B."/>
            <person name="Tu Z.J."/>
            <person name="Steffenson B.J."/>
            <person name="Salamov A."/>
            <person name="Sun H."/>
            <person name="Lowry S."/>
            <person name="LaButti K."/>
            <person name="Han J."/>
            <person name="Copeland A."/>
            <person name="Lindquist E."/>
            <person name="Barry K."/>
            <person name="Schmutz J."/>
            <person name="Baker S.E."/>
            <person name="Ciuffetti L.M."/>
            <person name="Grigoriev I.V."/>
            <person name="Zhong S."/>
            <person name="Turgeon B.G."/>
        </authorList>
    </citation>
    <scope>NUCLEOTIDE SEQUENCE [LARGE SCALE GENOMIC DNA]</scope>
    <source>
        <strain evidence="3">C5 / ATCC 48332 / race O</strain>
    </source>
</reference>
<accession>M2TJK5</accession>
<reference evidence="2 3" key="1">
    <citation type="journal article" date="2012" name="PLoS Pathog.">
        <title>Diverse lifestyles and strategies of plant pathogenesis encoded in the genomes of eighteen Dothideomycetes fungi.</title>
        <authorList>
            <person name="Ohm R.A."/>
            <person name="Feau N."/>
            <person name="Henrissat B."/>
            <person name="Schoch C.L."/>
            <person name="Horwitz B.A."/>
            <person name="Barry K.W."/>
            <person name="Condon B.J."/>
            <person name="Copeland A.C."/>
            <person name="Dhillon B."/>
            <person name="Glaser F."/>
            <person name="Hesse C.N."/>
            <person name="Kosti I."/>
            <person name="LaButti K."/>
            <person name="Lindquist E.A."/>
            <person name="Lucas S."/>
            <person name="Salamov A.A."/>
            <person name="Bradshaw R.E."/>
            <person name="Ciuffetti L."/>
            <person name="Hamelin R.C."/>
            <person name="Kema G.H.J."/>
            <person name="Lawrence C."/>
            <person name="Scott J.A."/>
            <person name="Spatafora J.W."/>
            <person name="Turgeon B.G."/>
            <person name="de Wit P.J.G.M."/>
            <person name="Zhong S."/>
            <person name="Goodwin S.B."/>
            <person name="Grigoriev I.V."/>
        </authorList>
    </citation>
    <scope>NUCLEOTIDE SEQUENCE [LARGE SCALE GENOMIC DNA]</scope>
    <source>
        <strain evidence="3">C5 / ATCC 48332 / race O</strain>
    </source>
</reference>
<dbReference type="SUPFAM" id="SSF48403">
    <property type="entry name" value="Ankyrin repeat"/>
    <property type="match status" value="1"/>
</dbReference>
<dbReference type="HOGENOM" id="CLU_000134_45_11_1"/>
<proteinExistence type="predicted"/>
<dbReference type="SMART" id="SM00248">
    <property type="entry name" value="ANK"/>
    <property type="match status" value="1"/>
</dbReference>
<gene>
    <name evidence="2" type="ORF">COCHEDRAFT_1019010</name>
</gene>
<dbReference type="Pfam" id="PF13637">
    <property type="entry name" value="Ank_4"/>
    <property type="match status" value="1"/>
</dbReference>
<dbReference type="PROSITE" id="PS50297">
    <property type="entry name" value="ANK_REP_REGION"/>
    <property type="match status" value="1"/>
</dbReference>
<dbReference type="InterPro" id="IPR002110">
    <property type="entry name" value="Ankyrin_rpt"/>
</dbReference>
<evidence type="ECO:0000313" key="3">
    <source>
        <dbReference type="Proteomes" id="UP000016936"/>
    </source>
</evidence>
<dbReference type="PROSITE" id="PS50088">
    <property type="entry name" value="ANK_REPEAT"/>
    <property type="match status" value="1"/>
</dbReference>
<keyword evidence="1" id="KW-0040">ANK repeat</keyword>
<dbReference type="OrthoDB" id="4772757at2759"/>
<dbReference type="Gene3D" id="1.25.40.20">
    <property type="entry name" value="Ankyrin repeat-containing domain"/>
    <property type="match status" value="1"/>
</dbReference>
<dbReference type="STRING" id="701091.M2TJK5"/>
<feature type="non-terminal residue" evidence="2">
    <location>
        <position position="64"/>
    </location>
</feature>
<feature type="repeat" description="ANK" evidence="1">
    <location>
        <begin position="15"/>
        <end position="47"/>
    </location>
</feature>
<dbReference type="InterPro" id="IPR036770">
    <property type="entry name" value="Ankyrin_rpt-contain_sf"/>
</dbReference>
<dbReference type="AlphaFoldDB" id="M2TJK5"/>
<evidence type="ECO:0000256" key="1">
    <source>
        <dbReference type="PROSITE-ProRule" id="PRU00023"/>
    </source>
</evidence>
<evidence type="ECO:0000313" key="2">
    <source>
        <dbReference type="EMBL" id="EMD97625.1"/>
    </source>
</evidence>